<feature type="region of interest" description="Disordered" evidence="1">
    <location>
        <begin position="76"/>
        <end position="127"/>
    </location>
</feature>
<keyword evidence="3" id="KW-1185">Reference proteome</keyword>
<gene>
    <name evidence="2" type="ORF">G7Z17_g11764</name>
</gene>
<evidence type="ECO:0000313" key="2">
    <source>
        <dbReference type="EMBL" id="KAF7542224.1"/>
    </source>
</evidence>
<evidence type="ECO:0000256" key="1">
    <source>
        <dbReference type="SAM" id="MobiDB-lite"/>
    </source>
</evidence>
<feature type="compositionally biased region" description="Basic and acidic residues" evidence="1">
    <location>
        <begin position="118"/>
        <end position="127"/>
    </location>
</feature>
<sequence>MMAQQKAGVIAHEELESSYSIRPGDAERALHLGCIEPVLRGVTDDGSSNPNISNNQATGWLMPACETACQTVCPITNLSSEPGPEDQPSRSARAPERQSHGLSESAPACQASILLPSRTDRDSVSSL</sequence>
<dbReference type="EMBL" id="JAANBB010000468">
    <property type="protein sequence ID" value="KAF7542224.1"/>
    <property type="molecule type" value="Genomic_DNA"/>
</dbReference>
<accession>A0A9P5GZL5</accession>
<dbReference type="Proteomes" id="UP000722485">
    <property type="component" value="Unassembled WGS sequence"/>
</dbReference>
<name>A0A9P5GZL5_9HYPO</name>
<dbReference type="AlphaFoldDB" id="A0A9P5GZL5"/>
<proteinExistence type="predicted"/>
<organism evidence="2 3">
    <name type="scientific">Cylindrodendrum hubeiense</name>
    <dbReference type="NCBI Taxonomy" id="595255"/>
    <lineage>
        <taxon>Eukaryota</taxon>
        <taxon>Fungi</taxon>
        <taxon>Dikarya</taxon>
        <taxon>Ascomycota</taxon>
        <taxon>Pezizomycotina</taxon>
        <taxon>Sordariomycetes</taxon>
        <taxon>Hypocreomycetidae</taxon>
        <taxon>Hypocreales</taxon>
        <taxon>Nectriaceae</taxon>
        <taxon>Cylindrodendrum</taxon>
    </lineage>
</organism>
<evidence type="ECO:0000313" key="3">
    <source>
        <dbReference type="Proteomes" id="UP000722485"/>
    </source>
</evidence>
<protein>
    <submittedName>
        <fullName evidence="2">Uncharacterized protein</fullName>
    </submittedName>
</protein>
<reference evidence="2" key="1">
    <citation type="submission" date="2020-03" db="EMBL/GenBank/DDBJ databases">
        <title>Draft Genome Sequence of Cylindrodendrum hubeiense.</title>
        <authorList>
            <person name="Buettner E."/>
            <person name="Kellner H."/>
        </authorList>
    </citation>
    <scope>NUCLEOTIDE SEQUENCE</scope>
    <source>
        <strain evidence="2">IHI 201604</strain>
    </source>
</reference>
<comment type="caution">
    <text evidence="2">The sequence shown here is derived from an EMBL/GenBank/DDBJ whole genome shotgun (WGS) entry which is preliminary data.</text>
</comment>